<dbReference type="RefSeq" id="WP_102071961.1">
    <property type="nucleotide sequence ID" value="NZ_PDNW01000001.1"/>
</dbReference>
<dbReference type="Pfam" id="PF01063">
    <property type="entry name" value="Aminotran_4"/>
    <property type="match status" value="1"/>
</dbReference>
<keyword evidence="2" id="KW-1185">Reference proteome</keyword>
<evidence type="ECO:0000313" key="1">
    <source>
        <dbReference type="EMBL" id="PLC51472.1"/>
    </source>
</evidence>
<dbReference type="Gene3D" id="3.20.10.10">
    <property type="entry name" value="D-amino Acid Aminotransferase, subunit A, domain 2"/>
    <property type="match status" value="1"/>
</dbReference>
<accession>A0A2N4U8X6</accession>
<reference evidence="1 2" key="1">
    <citation type="submission" date="2017-10" db="EMBL/GenBank/DDBJ databases">
        <title>Two draft genome sequences of Pusillimonas sp. strains isolated from a nitrate- and radionuclide-contaminated groundwater in Russia.</title>
        <authorList>
            <person name="Grouzdev D.S."/>
            <person name="Tourova T.P."/>
            <person name="Goeva M.A."/>
            <person name="Babich T.L."/>
            <person name="Sokolova D.S."/>
            <person name="Abdullin R."/>
            <person name="Poltaraus A.B."/>
            <person name="Toshchakov S.V."/>
            <person name="Nazina T.N."/>
        </authorList>
    </citation>
    <scope>NUCLEOTIDE SEQUENCE [LARGE SCALE GENOMIC DNA]</scope>
    <source>
        <strain evidence="1 2">JR1/69-3-13</strain>
    </source>
</reference>
<dbReference type="OrthoDB" id="9805628at2"/>
<comment type="caution">
    <text evidence="1">The sequence shown here is derived from an EMBL/GenBank/DDBJ whole genome shotgun (WGS) entry which is preliminary data.</text>
</comment>
<dbReference type="AlphaFoldDB" id="A0A2N4U8X6"/>
<name>A0A2N4U8X6_9BURK</name>
<dbReference type="EMBL" id="PDNW01000001">
    <property type="protein sequence ID" value="PLC51472.1"/>
    <property type="molecule type" value="Genomic_DNA"/>
</dbReference>
<dbReference type="GO" id="GO:0003824">
    <property type="term" value="F:catalytic activity"/>
    <property type="evidence" value="ECO:0007669"/>
    <property type="project" value="InterPro"/>
</dbReference>
<sequence length="212" mass="24061">MSQPCIQLIETIRIEVGRHAPLLALHWQRLQDSCTALGHAWPADRLLRDAQAHIGKLDADSSHRLRVLLSQNGDYSLESNPLPPTSEPVRLHLSATTLQADRMWLRHKTTHRPWYEAAQAWLARNPAYFDVVFCNERDEVCEGSRSNIYILDADSSTWLTPPLDCGLLPGVQRRSLLDSGQVREARITREQFLRSPAIRVSNALRGWLTATL</sequence>
<dbReference type="Gene3D" id="3.30.470.10">
    <property type="match status" value="1"/>
</dbReference>
<gene>
    <name evidence="1" type="ORF">CR159_00010</name>
</gene>
<proteinExistence type="predicted"/>
<organism evidence="1 2">
    <name type="scientific">Pollutimonas subterranea</name>
    <dbReference type="NCBI Taxonomy" id="2045210"/>
    <lineage>
        <taxon>Bacteria</taxon>
        <taxon>Pseudomonadati</taxon>
        <taxon>Pseudomonadota</taxon>
        <taxon>Betaproteobacteria</taxon>
        <taxon>Burkholderiales</taxon>
        <taxon>Alcaligenaceae</taxon>
        <taxon>Pollutimonas</taxon>
    </lineage>
</organism>
<dbReference type="InterPro" id="IPR043131">
    <property type="entry name" value="BCAT-like_N"/>
</dbReference>
<dbReference type="InterPro" id="IPR036038">
    <property type="entry name" value="Aminotransferase-like"/>
</dbReference>
<evidence type="ECO:0000313" key="2">
    <source>
        <dbReference type="Proteomes" id="UP000234190"/>
    </source>
</evidence>
<evidence type="ECO:0008006" key="3">
    <source>
        <dbReference type="Google" id="ProtNLM"/>
    </source>
</evidence>
<dbReference type="Proteomes" id="UP000234190">
    <property type="component" value="Unassembled WGS sequence"/>
</dbReference>
<dbReference type="InterPro" id="IPR001544">
    <property type="entry name" value="Aminotrans_IV"/>
</dbReference>
<dbReference type="InterPro" id="IPR043132">
    <property type="entry name" value="BCAT-like_C"/>
</dbReference>
<dbReference type="SUPFAM" id="SSF56752">
    <property type="entry name" value="D-aminoacid aminotransferase-like PLP-dependent enzymes"/>
    <property type="match status" value="1"/>
</dbReference>
<protein>
    <recommendedName>
        <fullName evidence="3">4-amino-4-deoxychorismate lyase</fullName>
    </recommendedName>
</protein>